<gene>
    <name evidence="1" type="ORF">D0Y96_20115</name>
</gene>
<keyword evidence="2" id="KW-1185">Reference proteome</keyword>
<dbReference type="AlphaFoldDB" id="A0A372IIS2"/>
<proteinExistence type="predicted"/>
<reference evidence="1 2" key="1">
    <citation type="submission" date="2018-08" db="EMBL/GenBank/DDBJ databases">
        <title>Acidipila sp. 4G-K13, an acidobacterium isolated from forest soil.</title>
        <authorList>
            <person name="Gao Z.-H."/>
            <person name="Qiu L.-H."/>
        </authorList>
    </citation>
    <scope>NUCLEOTIDE SEQUENCE [LARGE SCALE GENOMIC DNA]</scope>
    <source>
        <strain evidence="1 2">4G-K13</strain>
    </source>
</reference>
<accession>A0A372IIS2</accession>
<comment type="caution">
    <text evidence="1">The sequence shown here is derived from an EMBL/GenBank/DDBJ whole genome shotgun (WGS) entry which is preliminary data.</text>
</comment>
<dbReference type="EMBL" id="QVQT01000010">
    <property type="protein sequence ID" value="RFU14814.1"/>
    <property type="molecule type" value="Genomic_DNA"/>
</dbReference>
<name>A0A372IIS2_9BACT</name>
<dbReference type="Proteomes" id="UP000264702">
    <property type="component" value="Unassembled WGS sequence"/>
</dbReference>
<evidence type="ECO:0000313" key="2">
    <source>
        <dbReference type="Proteomes" id="UP000264702"/>
    </source>
</evidence>
<evidence type="ECO:0000313" key="1">
    <source>
        <dbReference type="EMBL" id="RFU14814.1"/>
    </source>
</evidence>
<protein>
    <submittedName>
        <fullName evidence="1">Uncharacterized protein</fullName>
    </submittedName>
</protein>
<sequence>MASDNQCYVASPGIAFDQENTVNKPAGAPQPIFRRCLIALVALTLAFSLGADGETGNAATQTAQAIQSNIDLLQFVTQVRLSPEERGQVRQEVTSSMSSAPQNVIRRDGLIATTLTNAARNPKDAPRLRELWRYDIAARVPHSDIEYILSEKYDPVVIFDEPHQRIITGATLIALRDCTVWFAQKLHKPAPDGSFIAGERAWLKSSYGHLTDDVQDAYAHVGRNCPHTMDFFSGVVAAQRDRFFSENAKAVGNSAIAATDAALISRIVYNNLLHRGGGAAAMNGRVFDYMVQQSLLQQQLQRTVIRNPSLPPPD</sequence>
<organism evidence="1 2">
    <name type="scientific">Paracidobacterium acidisoli</name>
    <dbReference type="NCBI Taxonomy" id="2303751"/>
    <lineage>
        <taxon>Bacteria</taxon>
        <taxon>Pseudomonadati</taxon>
        <taxon>Acidobacteriota</taxon>
        <taxon>Terriglobia</taxon>
        <taxon>Terriglobales</taxon>
        <taxon>Acidobacteriaceae</taxon>
        <taxon>Paracidobacterium</taxon>
    </lineage>
</organism>